<dbReference type="GeneID" id="59328516"/>
<evidence type="ECO:0000313" key="1">
    <source>
        <dbReference type="EMBL" id="KAF6223255.1"/>
    </source>
</evidence>
<organism evidence="1 2">
    <name type="scientific">Letharia lupina</name>
    <dbReference type="NCBI Taxonomy" id="560253"/>
    <lineage>
        <taxon>Eukaryota</taxon>
        <taxon>Fungi</taxon>
        <taxon>Dikarya</taxon>
        <taxon>Ascomycota</taxon>
        <taxon>Pezizomycotina</taxon>
        <taxon>Lecanoromycetes</taxon>
        <taxon>OSLEUM clade</taxon>
        <taxon>Lecanoromycetidae</taxon>
        <taxon>Lecanorales</taxon>
        <taxon>Lecanorineae</taxon>
        <taxon>Parmeliaceae</taxon>
        <taxon>Letharia</taxon>
    </lineage>
</organism>
<dbReference type="EMBL" id="JACCJB010000010">
    <property type="protein sequence ID" value="KAF6223255.1"/>
    <property type="molecule type" value="Genomic_DNA"/>
</dbReference>
<dbReference type="Proteomes" id="UP000593566">
    <property type="component" value="Unassembled WGS sequence"/>
</dbReference>
<proteinExistence type="predicted"/>
<keyword evidence="2" id="KW-1185">Reference proteome</keyword>
<comment type="caution">
    <text evidence="1">The sequence shown here is derived from an EMBL/GenBank/DDBJ whole genome shotgun (WGS) entry which is preliminary data.</text>
</comment>
<sequence>MKSAFQVERWESSWLYVDSSPFVVPPSLEEPFLELEDYFKQQNYQKYFEYGSGGYLRQQQQMNNTIFTLLVLELRVQENPGAALTSETGKLPDLPCAPDPVTTASTASSIASEKSCPTLEFTFTSPTYEVMTMKGPLAGCPQSGWTPDSAVDRLDDPAIWEQEFAGLWSIFAQMENPSKTQSAAPGPTISQPPNQGILIAYEVQSSGLQSTYTYQATSFDPSKSTIGDPCNGKPVGWSKPTTQKLIKTYITLPGNMDITYNSKAYTFSANKWDLAGGLLLKNSSGTVVSTCKMLPSSEPSQHCGATVIETPWATCTWYDGGGPAVVSATAVAQAGHGLGCKEGLYSDKPTCENNCAGGQCTYEYNQGGTSSFGQADYQCTSCLQ</sequence>
<dbReference type="RefSeq" id="XP_037152472.1">
    <property type="nucleotide sequence ID" value="XM_037291037.1"/>
</dbReference>
<gene>
    <name evidence="1" type="ORF">HO133_000097</name>
</gene>
<name>A0A8H6CH42_9LECA</name>
<evidence type="ECO:0000313" key="2">
    <source>
        <dbReference type="Proteomes" id="UP000593566"/>
    </source>
</evidence>
<dbReference type="AlphaFoldDB" id="A0A8H6CH42"/>
<accession>A0A8H6CH42</accession>
<reference evidence="1 2" key="1">
    <citation type="journal article" date="2020" name="Genomics">
        <title>Complete, high-quality genomes from long-read metagenomic sequencing of two wolf lichen thalli reveals enigmatic genome architecture.</title>
        <authorList>
            <person name="McKenzie S.K."/>
            <person name="Walston R.F."/>
            <person name="Allen J.L."/>
        </authorList>
    </citation>
    <scope>NUCLEOTIDE SEQUENCE [LARGE SCALE GENOMIC DNA]</scope>
    <source>
        <strain evidence="1">WasteWater1</strain>
    </source>
</reference>
<protein>
    <submittedName>
        <fullName evidence="1">Uncharacterized protein</fullName>
    </submittedName>
</protein>